<feature type="compositionally biased region" description="Basic and acidic residues" evidence="7">
    <location>
        <begin position="477"/>
        <end position="488"/>
    </location>
</feature>
<feature type="region of interest" description="Disordered" evidence="7">
    <location>
        <begin position="589"/>
        <end position="626"/>
    </location>
</feature>
<dbReference type="GO" id="GO:0003924">
    <property type="term" value="F:GTPase activity"/>
    <property type="evidence" value="ECO:0007669"/>
    <property type="project" value="InterPro"/>
</dbReference>
<dbReference type="PANTHER" id="PTHR43381">
    <property type="entry name" value="TRANSLATION INITIATION FACTOR IF-2-RELATED"/>
    <property type="match status" value="1"/>
</dbReference>
<keyword evidence="2" id="KW-0396">Initiation factor</keyword>
<dbReference type="PANTHER" id="PTHR43381:SF5">
    <property type="entry name" value="TR-TYPE G DOMAIN-CONTAINING PROTEIN"/>
    <property type="match status" value="1"/>
</dbReference>
<feature type="region of interest" description="Disordered" evidence="7">
    <location>
        <begin position="512"/>
        <end position="534"/>
    </location>
</feature>
<dbReference type="PROSITE" id="PS51722">
    <property type="entry name" value="G_TR_2"/>
    <property type="match status" value="1"/>
</dbReference>
<feature type="compositionally biased region" description="Acidic residues" evidence="7">
    <location>
        <begin position="150"/>
        <end position="161"/>
    </location>
</feature>
<reference evidence="9 10" key="1">
    <citation type="journal article" date="2017" name="Int. J. Parasitol.">
        <title>The genome of the protozoan parasite Cystoisospora suis and a reverse vaccinology approach to identify vaccine candidates.</title>
        <authorList>
            <person name="Palmieri N."/>
            <person name="Shrestha A."/>
            <person name="Ruttkowski B."/>
            <person name="Beck T."/>
            <person name="Vogl C."/>
            <person name="Tomley F."/>
            <person name="Blake D.P."/>
            <person name="Joachim A."/>
        </authorList>
    </citation>
    <scope>NUCLEOTIDE SEQUENCE [LARGE SCALE GENOMIC DNA]</scope>
    <source>
        <strain evidence="9 10">Wien I</strain>
    </source>
</reference>
<dbReference type="EMBL" id="MIGC01003113">
    <property type="protein sequence ID" value="PHJ19941.1"/>
    <property type="molecule type" value="Genomic_DNA"/>
</dbReference>
<dbReference type="InterPro" id="IPR005225">
    <property type="entry name" value="Small_GTP-bd"/>
</dbReference>
<feature type="compositionally biased region" description="Acidic residues" evidence="7">
    <location>
        <begin position="11"/>
        <end position="25"/>
    </location>
</feature>
<sequence length="838" mass="95530">MRSGSPLSLDVPEDDLNLYEDEEEERNLSSSSSSPLAHLLGEEEDPTKGGGRSASRRLNRRRQQPEHRSDFSDSYLESDDLTKKKRRKDPSLRSSSLRHSLHRDYEEDEDEEEKTFFSTRKASSRTKKSDKEESQENSAALHDVFQDQGEKEEEDEDEEDEELWLLREEEKLLQKIRERNSLEKKERRKEEEEEIEEEMRKAPRRGVVCVLGHVDHGKTTLLDAIKLHTLLYATRQALQTETYQKEEDRLFSSSSSSSLSIGDFRLKKEEGNITQRLSSFRVDCTSFLNPSSSSTSLTFLDTPGHSAFEKMRERGATCSDVAILVVAVDEGVKEQTERSIQICKAAHVPIVVALTKCSRLSSFSSSSPSSSSCFSSLISHPQVMRVLRQLGELGVHTEALGGDVQVGILDAKAFLDTNMKKSMRKEKKLKRKKMKKNGPEEEEEKEEEEKEEETIESGNEEEQEEEREKEEESLSSLRREEEKEEEDKKGLLEDLLQKVFLEVEMLELTTVKEREGEEDLSKKRGRRRRKMKRSSAQIGEGIVLDSFLSKGLGGCASILLHTGIIKRGDLVLAGSSFCRVKRLKPHERFGGGEKEEREKKHLLSSRCHEDEGADKEKKEREENEVGEAGETFDICGFDSKDLPLPGERILVLQKEEEGKELAELNRRRRERVEEGVRLKEAKDRLLHDLLYAPPLHHNDHTTNFSIVPTVIKTDQQGTAEALASSLSPFTSFSSSSSPLNSFVGQTNLSSSSEASQDGILPQKEREEEEEKEKESQDKMEYGENDRDRNRPLREEEEKRKNALEKDQDSGEEEEEVPKNPLLLSPPFPLGETEAGARR</sequence>
<feature type="region of interest" description="Disordered" evidence="7">
    <location>
        <begin position="728"/>
        <end position="838"/>
    </location>
</feature>
<proteinExistence type="inferred from homology"/>
<dbReference type="GO" id="GO:0003746">
    <property type="term" value="F:translation elongation factor activity"/>
    <property type="evidence" value="ECO:0007669"/>
    <property type="project" value="UniProtKB-KW"/>
</dbReference>
<feature type="non-terminal residue" evidence="9">
    <location>
        <position position="838"/>
    </location>
</feature>
<dbReference type="InterPro" id="IPR009000">
    <property type="entry name" value="Transl_B-barrel_sf"/>
</dbReference>
<dbReference type="Gene3D" id="3.40.50.300">
    <property type="entry name" value="P-loop containing nucleotide triphosphate hydrolases"/>
    <property type="match status" value="1"/>
</dbReference>
<dbReference type="GO" id="GO:0005737">
    <property type="term" value="C:cytoplasm"/>
    <property type="evidence" value="ECO:0007669"/>
    <property type="project" value="TreeGrafter"/>
</dbReference>
<comment type="caution">
    <text evidence="9">The sequence shown here is derived from an EMBL/GenBank/DDBJ whole genome shotgun (WGS) entry which is preliminary data.</text>
</comment>
<dbReference type="GeneID" id="94429601"/>
<dbReference type="SUPFAM" id="SSF52540">
    <property type="entry name" value="P-loop containing nucleoside triphosphate hydrolases"/>
    <property type="match status" value="1"/>
</dbReference>
<feature type="region of interest" description="Disordered" evidence="7">
    <location>
        <begin position="423"/>
        <end position="488"/>
    </location>
</feature>
<dbReference type="PRINTS" id="PR00315">
    <property type="entry name" value="ELONGATNFCT"/>
</dbReference>
<dbReference type="Pfam" id="PF00009">
    <property type="entry name" value="GTP_EFTU"/>
    <property type="match status" value="1"/>
</dbReference>
<evidence type="ECO:0000256" key="3">
    <source>
        <dbReference type="ARBA" id="ARBA00022741"/>
    </source>
</evidence>
<keyword evidence="6" id="KW-0175">Coiled coil</keyword>
<feature type="compositionally biased region" description="Acidic residues" evidence="7">
    <location>
        <begin position="440"/>
        <end position="473"/>
    </location>
</feature>
<keyword evidence="4" id="KW-0648">Protein biosynthesis</keyword>
<evidence type="ECO:0000256" key="6">
    <source>
        <dbReference type="SAM" id="Coils"/>
    </source>
</evidence>
<feature type="compositionally biased region" description="Basic and acidic residues" evidence="7">
    <location>
        <begin position="589"/>
        <end position="623"/>
    </location>
</feature>
<feature type="compositionally biased region" description="Polar residues" evidence="7">
    <location>
        <begin position="743"/>
        <end position="755"/>
    </location>
</feature>
<dbReference type="RefSeq" id="XP_067921633.1">
    <property type="nucleotide sequence ID" value="XM_068066390.1"/>
</dbReference>
<dbReference type="GO" id="GO:0005525">
    <property type="term" value="F:GTP binding"/>
    <property type="evidence" value="ECO:0007669"/>
    <property type="project" value="UniProtKB-KW"/>
</dbReference>
<dbReference type="Gene3D" id="2.40.30.10">
    <property type="entry name" value="Translation factors"/>
    <property type="match status" value="1"/>
</dbReference>
<accession>A0A2C6K1R2</accession>
<feature type="compositionally biased region" description="Basic and acidic residues" evidence="7">
    <location>
        <begin position="772"/>
        <end position="808"/>
    </location>
</feature>
<evidence type="ECO:0000313" key="9">
    <source>
        <dbReference type="EMBL" id="PHJ19941.1"/>
    </source>
</evidence>
<evidence type="ECO:0000256" key="2">
    <source>
        <dbReference type="ARBA" id="ARBA00022540"/>
    </source>
</evidence>
<dbReference type="InterPro" id="IPR027417">
    <property type="entry name" value="P-loop_NTPase"/>
</dbReference>
<keyword evidence="5" id="KW-0342">GTP-binding</keyword>
<dbReference type="AlphaFoldDB" id="A0A2C6K1R2"/>
<feature type="compositionally biased region" description="Low complexity" evidence="7">
    <location>
        <begin position="728"/>
        <end position="742"/>
    </location>
</feature>
<name>A0A2C6K1R2_9APIC</name>
<comment type="similarity">
    <text evidence="1">Belongs to the TRAFAC class translation factor GTPase superfamily. Classic translation factor GTPase family. IF-2 subfamily.</text>
</comment>
<feature type="compositionally biased region" description="Basic and acidic residues" evidence="7">
    <location>
        <begin position="512"/>
        <end position="522"/>
    </location>
</feature>
<evidence type="ECO:0000259" key="8">
    <source>
        <dbReference type="PROSITE" id="PS51722"/>
    </source>
</evidence>
<gene>
    <name evidence="9" type="ORF">CSUI_006226</name>
</gene>
<dbReference type="SUPFAM" id="SSF50447">
    <property type="entry name" value="Translation proteins"/>
    <property type="match status" value="1"/>
</dbReference>
<keyword evidence="9" id="KW-0251">Elongation factor</keyword>
<evidence type="ECO:0000256" key="1">
    <source>
        <dbReference type="ARBA" id="ARBA00007733"/>
    </source>
</evidence>
<protein>
    <submittedName>
        <fullName evidence="9">Elongation factor tu gtp binding domain-containing protein</fullName>
    </submittedName>
</protein>
<feature type="compositionally biased region" description="Basic residues" evidence="7">
    <location>
        <begin position="523"/>
        <end position="533"/>
    </location>
</feature>
<dbReference type="VEuPathDB" id="ToxoDB:CSUI_006226"/>
<feature type="coiled-coil region" evidence="6">
    <location>
        <begin position="165"/>
        <end position="202"/>
    </location>
</feature>
<dbReference type="InterPro" id="IPR015760">
    <property type="entry name" value="TIF_IF2"/>
</dbReference>
<feature type="region of interest" description="Disordered" evidence="7">
    <location>
        <begin position="1"/>
        <end position="161"/>
    </location>
</feature>
<evidence type="ECO:0000256" key="5">
    <source>
        <dbReference type="ARBA" id="ARBA00023134"/>
    </source>
</evidence>
<organism evidence="9 10">
    <name type="scientific">Cystoisospora suis</name>
    <dbReference type="NCBI Taxonomy" id="483139"/>
    <lineage>
        <taxon>Eukaryota</taxon>
        <taxon>Sar</taxon>
        <taxon>Alveolata</taxon>
        <taxon>Apicomplexa</taxon>
        <taxon>Conoidasida</taxon>
        <taxon>Coccidia</taxon>
        <taxon>Eucoccidiorida</taxon>
        <taxon>Eimeriorina</taxon>
        <taxon>Sarcocystidae</taxon>
        <taxon>Cystoisospora</taxon>
    </lineage>
</organism>
<keyword evidence="3" id="KW-0547">Nucleotide-binding</keyword>
<dbReference type="GO" id="GO:0003743">
    <property type="term" value="F:translation initiation factor activity"/>
    <property type="evidence" value="ECO:0007669"/>
    <property type="project" value="UniProtKB-KW"/>
</dbReference>
<dbReference type="NCBIfam" id="TIGR00231">
    <property type="entry name" value="small_GTP"/>
    <property type="match status" value="1"/>
</dbReference>
<keyword evidence="10" id="KW-1185">Reference proteome</keyword>
<feature type="compositionally biased region" description="Basic residues" evidence="7">
    <location>
        <begin position="423"/>
        <end position="436"/>
    </location>
</feature>
<evidence type="ECO:0000313" key="10">
    <source>
        <dbReference type="Proteomes" id="UP000221165"/>
    </source>
</evidence>
<evidence type="ECO:0000256" key="7">
    <source>
        <dbReference type="SAM" id="MobiDB-lite"/>
    </source>
</evidence>
<dbReference type="OrthoDB" id="361630at2759"/>
<evidence type="ECO:0000256" key="4">
    <source>
        <dbReference type="ARBA" id="ARBA00022917"/>
    </source>
</evidence>
<feature type="compositionally biased region" description="Low complexity" evidence="7">
    <location>
        <begin position="28"/>
        <end position="39"/>
    </location>
</feature>
<dbReference type="Proteomes" id="UP000221165">
    <property type="component" value="Unassembled WGS sequence"/>
</dbReference>
<feature type="domain" description="Tr-type G" evidence="8">
    <location>
        <begin position="203"/>
        <end position="424"/>
    </location>
</feature>
<dbReference type="InterPro" id="IPR000795">
    <property type="entry name" value="T_Tr_GTP-bd_dom"/>
</dbReference>